<comment type="function">
    <text evidence="6">Antioxidant protein with alkyl hydroperoxidase activity. Required for the reduction of the AhpC active site cysteine residues and for the regeneration of the AhpC enzyme activity.</text>
</comment>
<keyword evidence="9" id="KW-1185">Reference proteome</keyword>
<feature type="disulfide bond" description="Interchain (with AhpC); in linked form" evidence="6">
    <location>
        <position position="130"/>
    </location>
</feature>
<dbReference type="GO" id="GO:0045454">
    <property type="term" value="P:cell redox homeostasis"/>
    <property type="evidence" value="ECO:0007669"/>
    <property type="project" value="TreeGrafter"/>
</dbReference>
<comment type="catalytic activity">
    <reaction evidence="6">
        <text>N(6)-[(R)-dihydrolipoyl]-L-lysyl-[lipoyl-carrier protein] + a hydroperoxide = N(6)-[(R)-lipoyl]-L-lysyl-[lipoyl-carrier protein] + an alcohol + H2O</text>
        <dbReference type="Rhea" id="RHEA:62636"/>
        <dbReference type="Rhea" id="RHEA-COMP:10502"/>
        <dbReference type="Rhea" id="RHEA-COMP:16355"/>
        <dbReference type="ChEBI" id="CHEBI:15377"/>
        <dbReference type="ChEBI" id="CHEBI:30879"/>
        <dbReference type="ChEBI" id="CHEBI:35924"/>
        <dbReference type="ChEBI" id="CHEBI:83099"/>
        <dbReference type="ChEBI" id="CHEBI:83100"/>
        <dbReference type="EC" id="1.11.1.28"/>
    </reaction>
</comment>
<dbReference type="HAMAP" id="MF_01676">
    <property type="entry name" value="AhpD"/>
    <property type="match status" value="1"/>
</dbReference>
<dbReference type="PANTHER" id="PTHR33930:SF7">
    <property type="entry name" value="ALKYL HYDROPEROXIDE REDUCTASE AHPD"/>
    <property type="match status" value="1"/>
</dbReference>
<dbReference type="GO" id="GO:0051920">
    <property type="term" value="F:peroxiredoxin activity"/>
    <property type="evidence" value="ECO:0007669"/>
    <property type="project" value="InterPro"/>
</dbReference>
<evidence type="ECO:0000256" key="1">
    <source>
        <dbReference type="ARBA" id="ARBA00022559"/>
    </source>
</evidence>
<dbReference type="SUPFAM" id="SSF69118">
    <property type="entry name" value="AhpD-like"/>
    <property type="match status" value="1"/>
</dbReference>
<dbReference type="InterPro" id="IPR003779">
    <property type="entry name" value="CMD-like"/>
</dbReference>
<dbReference type="InterPro" id="IPR004674">
    <property type="entry name" value="AhpD"/>
</dbReference>
<dbReference type="EMBL" id="CP003059">
    <property type="protein sequence ID" value="AEP36276.1"/>
    <property type="molecule type" value="Genomic_DNA"/>
</dbReference>
<dbReference type="EC" id="1.11.1.28" evidence="6"/>
<evidence type="ECO:0000259" key="7">
    <source>
        <dbReference type="Pfam" id="PF02627"/>
    </source>
</evidence>
<evidence type="ECO:0000313" key="9">
    <source>
        <dbReference type="Proteomes" id="UP000009284"/>
    </source>
</evidence>
<name>G4QAA7_TAYAM</name>
<keyword evidence="2 6" id="KW-0049">Antioxidant</keyword>
<evidence type="ECO:0000313" key="8">
    <source>
        <dbReference type="EMBL" id="AEP36276.1"/>
    </source>
</evidence>
<protein>
    <recommendedName>
        <fullName evidence="6">Alkyl hydroperoxide reductase AhpD</fullName>
        <ecNumber evidence="6">1.11.1.28</ecNumber>
    </recommendedName>
    <alternativeName>
        <fullName evidence="6">Alkylhydroperoxidase AhpD</fullName>
    </alternativeName>
</protein>
<keyword evidence="5 6" id="KW-0676">Redox-active center</keyword>
<dbReference type="GO" id="GO:0032843">
    <property type="term" value="F:hydroperoxide reductase activity"/>
    <property type="evidence" value="ECO:0007669"/>
    <property type="project" value="InterPro"/>
</dbReference>
<feature type="active site" description="Proton donor" evidence="6">
    <location>
        <position position="127"/>
    </location>
</feature>
<organism evidence="8 9">
    <name type="scientific">Taylorella asinigenitalis (strain MCE3)</name>
    <dbReference type="NCBI Taxonomy" id="1008459"/>
    <lineage>
        <taxon>Bacteria</taxon>
        <taxon>Pseudomonadati</taxon>
        <taxon>Pseudomonadota</taxon>
        <taxon>Betaproteobacteria</taxon>
        <taxon>Burkholderiales</taxon>
        <taxon>Alcaligenaceae</taxon>
        <taxon>Taylorella</taxon>
    </lineage>
</organism>
<dbReference type="GO" id="GO:0006979">
    <property type="term" value="P:response to oxidative stress"/>
    <property type="evidence" value="ECO:0007669"/>
    <property type="project" value="InterPro"/>
</dbReference>
<dbReference type="AlphaFoldDB" id="G4QAA7"/>
<dbReference type="PANTHER" id="PTHR33930">
    <property type="entry name" value="ALKYL HYDROPEROXIDE REDUCTASE AHPD"/>
    <property type="match status" value="1"/>
</dbReference>
<dbReference type="eggNOG" id="COG0599">
    <property type="taxonomic scope" value="Bacteria"/>
</dbReference>
<dbReference type="STRING" id="1008459.TASI_0501"/>
<dbReference type="RefSeq" id="WP_014111174.1">
    <property type="nucleotide sequence ID" value="NC_016043.1"/>
</dbReference>
<dbReference type="GO" id="GO:0015036">
    <property type="term" value="F:disulfide oxidoreductase activity"/>
    <property type="evidence" value="ECO:0007669"/>
    <property type="project" value="TreeGrafter"/>
</dbReference>
<dbReference type="NCBIfam" id="TIGR00778">
    <property type="entry name" value="ahpD_dom"/>
    <property type="match status" value="1"/>
</dbReference>
<evidence type="ECO:0000256" key="6">
    <source>
        <dbReference type="HAMAP-Rule" id="MF_01676"/>
    </source>
</evidence>
<comment type="similarity">
    <text evidence="6">Belongs to the AhpD family.</text>
</comment>
<dbReference type="Proteomes" id="UP000009284">
    <property type="component" value="Chromosome"/>
</dbReference>
<dbReference type="Pfam" id="PF02627">
    <property type="entry name" value="CMD"/>
    <property type="match status" value="1"/>
</dbReference>
<feature type="disulfide bond" evidence="6">
    <location>
        <begin position="127"/>
        <end position="130"/>
    </location>
</feature>
<evidence type="ECO:0000256" key="4">
    <source>
        <dbReference type="ARBA" id="ARBA00023157"/>
    </source>
</evidence>
<dbReference type="HOGENOM" id="CLU_105328_0_0_4"/>
<feature type="domain" description="Carboxymuconolactone decarboxylase-like" evidence="7">
    <location>
        <begin position="90"/>
        <end position="166"/>
    </location>
</feature>
<reference evidence="8 9" key="2">
    <citation type="journal article" date="2012" name="PLoS ONE">
        <title>Genomic characterization of the taylorella genus.</title>
        <authorList>
            <person name="Hebert L."/>
            <person name="Moumen B."/>
            <person name="Pons N."/>
            <person name="Duquesne F."/>
            <person name="Breuil M.F."/>
            <person name="Goux D."/>
            <person name="Batto J.M."/>
            <person name="Laugier C."/>
            <person name="Renault P."/>
            <person name="Petry S."/>
        </authorList>
    </citation>
    <scope>NUCLEOTIDE SEQUENCE [LARGE SCALE GENOMIC DNA]</scope>
    <source>
        <strain evidence="8 9">MCE3</strain>
    </source>
</reference>
<sequence>MEFLTTLKDKIPDWAKDVRLNIDGTMARSSLSPVEVQGVAVSAAYALKNRYLVETFKEGLEESELNGVLTSASLMGMNNTYYPFAHLNDELANLPAKLRMNAYANSGGIEKGHFEIYGLAASIIGKCDHCIKAHINGAKEAGYTTEQIQDIGRITAVVNAIAGVLAITQAD</sequence>
<evidence type="ECO:0000256" key="2">
    <source>
        <dbReference type="ARBA" id="ARBA00022862"/>
    </source>
</evidence>
<reference key="1">
    <citation type="submission" date="2011-09" db="EMBL/GenBank/DDBJ databases">
        <title>Genomic characterization of the Taylorella genus.</title>
        <authorList>
            <person name="Hebert L."/>
            <person name="Moumen B."/>
            <person name="Pons N."/>
            <person name="Duquesne F."/>
            <person name="Breuil M.-F."/>
            <person name="Goux D."/>
            <person name="Batto J.-M."/>
            <person name="Renault P."/>
            <person name="Laugier C."/>
            <person name="Petry S."/>
        </authorList>
    </citation>
    <scope>NUCLEOTIDE SEQUENCE</scope>
    <source>
        <strain>MCE3</strain>
    </source>
</reference>
<dbReference type="OrthoDB" id="9801997at2"/>
<dbReference type="KEGG" id="tas:TASI_0501"/>
<evidence type="ECO:0000256" key="5">
    <source>
        <dbReference type="ARBA" id="ARBA00023284"/>
    </source>
</evidence>
<evidence type="ECO:0000256" key="3">
    <source>
        <dbReference type="ARBA" id="ARBA00023002"/>
    </source>
</evidence>
<dbReference type="InterPro" id="IPR029032">
    <property type="entry name" value="AhpD-like"/>
</dbReference>
<proteinExistence type="inferred from homology"/>
<accession>G4QAA7</accession>
<keyword evidence="3 6" id="KW-0560">Oxidoreductase</keyword>
<dbReference type="Gene3D" id="1.20.1290.10">
    <property type="entry name" value="AhpD-like"/>
    <property type="match status" value="1"/>
</dbReference>
<feature type="active site" description="Cysteine sulfenic acid (-SOH) intermediate" evidence="6">
    <location>
        <position position="130"/>
    </location>
</feature>
<keyword evidence="4 6" id="KW-1015">Disulfide bond</keyword>
<keyword evidence="1 6" id="KW-0575">Peroxidase</keyword>
<gene>
    <name evidence="6" type="primary">ahpD</name>
    <name evidence="8" type="ordered locus">TASI_0501</name>
</gene>
<dbReference type="InterPro" id="IPR004675">
    <property type="entry name" value="AhpD_core"/>
</dbReference>